<keyword evidence="4" id="KW-1185">Reference proteome</keyword>
<keyword evidence="1 3" id="KW-0560">Oxidoreductase</keyword>
<dbReference type="EMBL" id="JAGIOP010000002">
    <property type="protein sequence ID" value="MBP2455598.1"/>
    <property type="molecule type" value="Genomic_DNA"/>
</dbReference>
<sequence length="416" mass="44289">MYGVERIDGAPRSAVVVGAGIVGLSTAWFLQEHGVEVTVVDRTGIGAGASWGNAGWVSPTLTIPLNDPALLRYGIRSLFNPAAPLHIPLTSGPRLLAFLGRFAMNCRQSTWTRVAKANVPLNQECLEVYDVLTSNGVAVPTTDGPITALFETTRQAEHLMTELRRMAAIGQTVTVTSLSGDRLRDHVPLASSAITAGISVEGQRFVDPGRFVHALGDAVIARGAELVIGEVTDVRAVGANVNVDLADRSLRAETAVIATGAWLSKLAKPWVRTPVQAGRGYSFTVPVDRPLLGPIYLPDARVACTPYHGGLRVAGTMEFRSPDDPLQPPRVDAIIASAAPLLDGVDWDARTDVWVGPRPVSSDGRPLIGEVAQGIYVAGGHGMWGLAHGPVTGRLLAEYMTTGKQPEALREFDPRR</sequence>
<protein>
    <submittedName>
        <fullName evidence="3">D-amino-acid dehydrogenase</fullName>
        <ecNumber evidence="3">1.4.99.-</ecNumber>
    </submittedName>
</protein>
<reference evidence="3 4" key="1">
    <citation type="submission" date="2021-03" db="EMBL/GenBank/DDBJ databases">
        <title>Sequencing the genomes of 1000 actinobacteria strains.</title>
        <authorList>
            <person name="Klenk H.-P."/>
        </authorList>
    </citation>
    <scope>NUCLEOTIDE SEQUENCE [LARGE SCALE GENOMIC DNA]</scope>
    <source>
        <strain evidence="3 4">DSM 46713</strain>
    </source>
</reference>
<dbReference type="Gene3D" id="3.50.50.60">
    <property type="entry name" value="FAD/NAD(P)-binding domain"/>
    <property type="match status" value="2"/>
</dbReference>
<feature type="domain" description="FAD dependent oxidoreductase" evidence="2">
    <location>
        <begin position="14"/>
        <end position="398"/>
    </location>
</feature>
<proteinExistence type="predicted"/>
<evidence type="ECO:0000313" key="3">
    <source>
        <dbReference type="EMBL" id="MBP2455598.1"/>
    </source>
</evidence>
<dbReference type="EC" id="1.4.99.-" evidence="3"/>
<evidence type="ECO:0000259" key="2">
    <source>
        <dbReference type="Pfam" id="PF01266"/>
    </source>
</evidence>
<dbReference type="Proteomes" id="UP000694460">
    <property type="component" value="Unassembled WGS sequence"/>
</dbReference>
<dbReference type="PANTHER" id="PTHR13847:SF289">
    <property type="entry name" value="GLYCINE OXIDASE"/>
    <property type="match status" value="1"/>
</dbReference>
<dbReference type="RefSeq" id="WP_209922346.1">
    <property type="nucleotide sequence ID" value="NZ_JAGIOP010000002.1"/>
</dbReference>
<gene>
    <name evidence="3" type="ORF">JOF57_005511</name>
</gene>
<dbReference type="InterPro" id="IPR036188">
    <property type="entry name" value="FAD/NAD-bd_sf"/>
</dbReference>
<evidence type="ECO:0000256" key="1">
    <source>
        <dbReference type="ARBA" id="ARBA00023002"/>
    </source>
</evidence>
<dbReference type="SUPFAM" id="SSF51971">
    <property type="entry name" value="Nucleotide-binding domain"/>
    <property type="match status" value="1"/>
</dbReference>
<comment type="caution">
    <text evidence="3">The sequence shown here is derived from an EMBL/GenBank/DDBJ whole genome shotgun (WGS) entry which is preliminary data.</text>
</comment>
<dbReference type="InterPro" id="IPR006076">
    <property type="entry name" value="FAD-dep_OxRdtase"/>
</dbReference>
<evidence type="ECO:0000313" key="4">
    <source>
        <dbReference type="Proteomes" id="UP000694460"/>
    </source>
</evidence>
<dbReference type="GO" id="GO:0016491">
    <property type="term" value="F:oxidoreductase activity"/>
    <property type="evidence" value="ECO:0007669"/>
    <property type="project" value="UniProtKB-KW"/>
</dbReference>
<dbReference type="PANTHER" id="PTHR13847">
    <property type="entry name" value="SARCOSINE DEHYDROGENASE-RELATED"/>
    <property type="match status" value="1"/>
</dbReference>
<dbReference type="SUPFAM" id="SSF54373">
    <property type="entry name" value="FAD-linked reductases, C-terminal domain"/>
    <property type="match status" value="1"/>
</dbReference>
<name>A0ABS5A1E5_9MYCO</name>
<dbReference type="Gene3D" id="3.30.9.10">
    <property type="entry name" value="D-Amino Acid Oxidase, subunit A, domain 2"/>
    <property type="match status" value="1"/>
</dbReference>
<organism evidence="3 4">
    <name type="scientific">Mycolicibacterium lutetiense</name>
    <dbReference type="NCBI Taxonomy" id="1641992"/>
    <lineage>
        <taxon>Bacteria</taxon>
        <taxon>Bacillati</taxon>
        <taxon>Actinomycetota</taxon>
        <taxon>Actinomycetes</taxon>
        <taxon>Mycobacteriales</taxon>
        <taxon>Mycobacteriaceae</taxon>
        <taxon>Mycolicibacterium</taxon>
    </lineage>
</organism>
<accession>A0ABS5A1E5</accession>
<dbReference type="Pfam" id="PF01266">
    <property type="entry name" value="DAO"/>
    <property type="match status" value="1"/>
</dbReference>